<keyword evidence="3" id="KW-1185">Reference proteome</keyword>
<dbReference type="Proteomes" id="UP001190700">
    <property type="component" value="Unassembled WGS sequence"/>
</dbReference>
<proteinExistence type="predicted"/>
<reference evidence="2 3" key="1">
    <citation type="journal article" date="2015" name="Genome Biol. Evol.">
        <title>Comparative Genomics of a Bacterivorous Green Alga Reveals Evolutionary Causalities and Consequences of Phago-Mixotrophic Mode of Nutrition.</title>
        <authorList>
            <person name="Burns J.A."/>
            <person name="Paasch A."/>
            <person name="Narechania A."/>
            <person name="Kim E."/>
        </authorList>
    </citation>
    <scope>NUCLEOTIDE SEQUENCE [LARGE SCALE GENOMIC DNA]</scope>
    <source>
        <strain evidence="2 3">PLY_AMNH</strain>
    </source>
</reference>
<protein>
    <submittedName>
        <fullName evidence="2">Uncharacterized protein</fullName>
    </submittedName>
</protein>
<comment type="caution">
    <text evidence="2">The sequence shown here is derived from an EMBL/GenBank/DDBJ whole genome shotgun (WGS) entry which is preliminary data.</text>
</comment>
<accession>A0AAE0LB51</accession>
<feature type="region of interest" description="Disordered" evidence="1">
    <location>
        <begin position="140"/>
        <end position="165"/>
    </location>
</feature>
<dbReference type="EMBL" id="LGRX02005372">
    <property type="protein sequence ID" value="KAK3278582.1"/>
    <property type="molecule type" value="Genomic_DNA"/>
</dbReference>
<evidence type="ECO:0000256" key="1">
    <source>
        <dbReference type="SAM" id="MobiDB-lite"/>
    </source>
</evidence>
<sequence length="210" mass="22738">MSDINTLPATNEEDAGEPGAKAPRTRERQAPVLLKAGLLWAHLVEAGEKIQGQVHPGESAAVGSLTAQDHLEHPLGEPLHTIFGTGGDPGGRYDMIWNMTVPPAVDYNYLQNTGEGDARRFQQLILPEFQERLWERHRTLPSQGRSHHHVSPAGDPEGNLHRPAARGYRVGGREDRDSLAAERTDILQSPGLVSMSVADVANSISVGDLG</sequence>
<name>A0AAE0LB51_9CHLO</name>
<dbReference type="AlphaFoldDB" id="A0AAE0LB51"/>
<feature type="region of interest" description="Disordered" evidence="1">
    <location>
        <begin position="1"/>
        <end position="28"/>
    </location>
</feature>
<organism evidence="2 3">
    <name type="scientific">Cymbomonas tetramitiformis</name>
    <dbReference type="NCBI Taxonomy" id="36881"/>
    <lineage>
        <taxon>Eukaryota</taxon>
        <taxon>Viridiplantae</taxon>
        <taxon>Chlorophyta</taxon>
        <taxon>Pyramimonadophyceae</taxon>
        <taxon>Pyramimonadales</taxon>
        <taxon>Pyramimonadaceae</taxon>
        <taxon>Cymbomonas</taxon>
    </lineage>
</organism>
<evidence type="ECO:0000313" key="2">
    <source>
        <dbReference type="EMBL" id="KAK3278582.1"/>
    </source>
</evidence>
<evidence type="ECO:0000313" key="3">
    <source>
        <dbReference type="Proteomes" id="UP001190700"/>
    </source>
</evidence>
<gene>
    <name evidence="2" type="ORF">CYMTET_13487</name>
</gene>